<organism evidence="2 3">
    <name type="scientific">Microbotryum intermedium</name>
    <dbReference type="NCBI Taxonomy" id="269621"/>
    <lineage>
        <taxon>Eukaryota</taxon>
        <taxon>Fungi</taxon>
        <taxon>Dikarya</taxon>
        <taxon>Basidiomycota</taxon>
        <taxon>Pucciniomycotina</taxon>
        <taxon>Microbotryomycetes</taxon>
        <taxon>Microbotryales</taxon>
        <taxon>Microbotryaceae</taxon>
        <taxon>Microbotryum</taxon>
    </lineage>
</organism>
<gene>
    <name evidence="2" type="ORF">BQ2448_2194</name>
</gene>
<reference evidence="3" key="1">
    <citation type="submission" date="2016-09" db="EMBL/GenBank/DDBJ databases">
        <authorList>
            <person name="Jeantristanb JTB J.-T."/>
            <person name="Ricardo R."/>
        </authorList>
    </citation>
    <scope>NUCLEOTIDE SEQUENCE [LARGE SCALE GENOMIC DNA]</scope>
</reference>
<accession>A0A238FB96</accession>
<dbReference type="OrthoDB" id="2536783at2759"/>
<dbReference type="PANTHER" id="PTHR28020">
    <property type="entry name" value="YAP1-BINDING PROTEIN 1-RELATED"/>
    <property type="match status" value="1"/>
</dbReference>
<dbReference type="Pfam" id="PF08568">
    <property type="entry name" value="Kinetochor_Ybp2"/>
    <property type="match status" value="2"/>
</dbReference>
<name>A0A238FB96_9BASI</name>
<keyword evidence="3" id="KW-1185">Reference proteome</keyword>
<dbReference type="InterPro" id="IPR013877">
    <property type="entry name" value="YAP-bd/ALF4/Glomulin"/>
</dbReference>
<dbReference type="PANTHER" id="PTHR28020:SF1">
    <property type="entry name" value="YAP1-BINDING PROTEIN 1-RELATED"/>
    <property type="match status" value="1"/>
</dbReference>
<dbReference type="InterPro" id="IPR016024">
    <property type="entry name" value="ARM-type_fold"/>
</dbReference>
<evidence type="ECO:0000313" key="3">
    <source>
        <dbReference type="Proteomes" id="UP000198372"/>
    </source>
</evidence>
<dbReference type="GO" id="GO:0005737">
    <property type="term" value="C:cytoplasm"/>
    <property type="evidence" value="ECO:0007669"/>
    <property type="project" value="TreeGrafter"/>
</dbReference>
<dbReference type="AlphaFoldDB" id="A0A238FB96"/>
<feature type="region of interest" description="Disordered" evidence="1">
    <location>
        <begin position="42"/>
        <end position="63"/>
    </location>
</feature>
<proteinExistence type="predicted"/>
<feature type="compositionally biased region" description="Polar residues" evidence="1">
    <location>
        <begin position="44"/>
        <end position="57"/>
    </location>
</feature>
<protein>
    <submittedName>
        <fullName evidence="2">BQ2448_2194 protein</fullName>
    </submittedName>
</protein>
<evidence type="ECO:0000313" key="2">
    <source>
        <dbReference type="EMBL" id="SCV69174.1"/>
    </source>
</evidence>
<dbReference type="STRING" id="269621.A0A238FB96"/>
<dbReference type="InterPro" id="IPR040347">
    <property type="entry name" value="YBP1/2"/>
</dbReference>
<dbReference type="GO" id="GO:0034599">
    <property type="term" value="P:cellular response to oxidative stress"/>
    <property type="evidence" value="ECO:0007669"/>
    <property type="project" value="InterPro"/>
</dbReference>
<dbReference type="Proteomes" id="UP000198372">
    <property type="component" value="Unassembled WGS sequence"/>
</dbReference>
<sequence>MSNQENVTLNSSWQDRLDQALSSSGPSYASQLEALVSDLEQHTRAIQQSSDPSSLQASPRIDTPFDDPFPPLLHLAPLLALPADSSNAQLARRAIYLFASNSSAREVVVALEERVAQIGEASQDQVHDEDSESEELVAVPSLQHSQLREIVALVEIYAHVLPRIMTVKPARFLETATDSVTSIVTIYCTSRPVSSPDAAVLARMVAGFIETSITRTGWSDAQQQEVSKAPSLSTSKSSSAIRPISLLGLNHQCHPLLQSLLFSTAFTLTPFLPISLAETYFFSQFPNRRILHRERPHLDLLVQQAWSSLILCVRSNFEISLGQLFGLATSTRGAFELFVHVLAGDPQNRKWVTMLVEETSTSSSSSTKETATTTYSRLLRKTLGPLIAITREGSSGQGRDDEALFWLWWCVQGASEAHEMMDEEVLFPLVEIISTHTSLSPSPSTRFIAFSLLSTLILDLVSSETTQIFILKDLIETCPFPSLQSASIGILRRVLLGKFEEVDGIKEEEKGGLWLSPLLLIEFKDLFKLQPLAADESREGDGDEAKTVQEQLSLLYLLLSRDEGDRTGIWKGFARVEKRLLEPLRRKVGGSSTDVEDGFRWSMLEVGLERIDSVVKGRDERRNR</sequence>
<evidence type="ECO:0000256" key="1">
    <source>
        <dbReference type="SAM" id="MobiDB-lite"/>
    </source>
</evidence>
<dbReference type="EMBL" id="FMSP01000004">
    <property type="protein sequence ID" value="SCV69174.1"/>
    <property type="molecule type" value="Genomic_DNA"/>
</dbReference>
<dbReference type="SUPFAM" id="SSF48371">
    <property type="entry name" value="ARM repeat"/>
    <property type="match status" value="1"/>
</dbReference>